<dbReference type="Proteomes" id="UP000077755">
    <property type="component" value="Chromosome 7"/>
</dbReference>
<dbReference type="InterPro" id="IPR025476">
    <property type="entry name" value="Helitron_helicase-like"/>
</dbReference>
<dbReference type="GO" id="GO:0006281">
    <property type="term" value="P:DNA repair"/>
    <property type="evidence" value="ECO:0007669"/>
    <property type="project" value="UniProtKB-KW"/>
</dbReference>
<proteinExistence type="inferred from homology"/>
<keyword evidence="1" id="KW-0233">DNA recombination</keyword>
<dbReference type="GO" id="GO:0000723">
    <property type="term" value="P:telomere maintenance"/>
    <property type="evidence" value="ECO:0007669"/>
    <property type="project" value="InterPro"/>
</dbReference>
<dbReference type="Gene3D" id="3.40.50.300">
    <property type="entry name" value="P-loop containing nucleotide triphosphate hydrolases"/>
    <property type="match status" value="1"/>
</dbReference>
<gene>
    <name evidence="4" type="ORF">DCAR_0727840</name>
</gene>
<comment type="similarity">
    <text evidence="1">Belongs to the helicase family.</text>
</comment>
<keyword evidence="5" id="KW-1185">Reference proteome</keyword>
<reference evidence="4" key="1">
    <citation type="journal article" date="2016" name="Nat. Genet.">
        <title>A high-quality carrot genome assembly provides new insights into carotenoid accumulation and asterid genome evolution.</title>
        <authorList>
            <person name="Iorizzo M."/>
            <person name="Ellison S."/>
            <person name="Senalik D."/>
            <person name="Zeng P."/>
            <person name="Satapoomin P."/>
            <person name="Huang J."/>
            <person name="Bowman M."/>
            <person name="Iovene M."/>
            <person name="Sanseverino W."/>
            <person name="Cavagnaro P."/>
            <person name="Yildiz M."/>
            <person name="Macko-Podgorni A."/>
            <person name="Moranska E."/>
            <person name="Grzebelus E."/>
            <person name="Grzebelus D."/>
            <person name="Ashrafi H."/>
            <person name="Zheng Z."/>
            <person name="Cheng S."/>
            <person name="Spooner D."/>
            <person name="Van Deynze A."/>
            <person name="Simon P."/>
        </authorList>
    </citation>
    <scope>NUCLEOTIDE SEQUENCE</scope>
    <source>
        <tissue evidence="4">Leaf</tissue>
    </source>
</reference>
<comment type="catalytic activity">
    <reaction evidence="1">
        <text>ATP + H2O = ADP + phosphate + H(+)</text>
        <dbReference type="Rhea" id="RHEA:13065"/>
        <dbReference type="ChEBI" id="CHEBI:15377"/>
        <dbReference type="ChEBI" id="CHEBI:15378"/>
        <dbReference type="ChEBI" id="CHEBI:30616"/>
        <dbReference type="ChEBI" id="CHEBI:43474"/>
        <dbReference type="ChEBI" id="CHEBI:456216"/>
        <dbReference type="EC" id="5.6.2.3"/>
    </reaction>
</comment>
<organism evidence="4 5">
    <name type="scientific">Daucus carota subsp. sativus</name>
    <name type="common">Carrot</name>
    <dbReference type="NCBI Taxonomy" id="79200"/>
    <lineage>
        <taxon>Eukaryota</taxon>
        <taxon>Viridiplantae</taxon>
        <taxon>Streptophyta</taxon>
        <taxon>Embryophyta</taxon>
        <taxon>Tracheophyta</taxon>
        <taxon>Spermatophyta</taxon>
        <taxon>Magnoliopsida</taxon>
        <taxon>eudicotyledons</taxon>
        <taxon>Gunneridae</taxon>
        <taxon>Pentapetalae</taxon>
        <taxon>asterids</taxon>
        <taxon>campanulids</taxon>
        <taxon>Apiales</taxon>
        <taxon>Apiaceae</taxon>
        <taxon>Apioideae</taxon>
        <taxon>Scandiceae</taxon>
        <taxon>Daucinae</taxon>
        <taxon>Daucus</taxon>
        <taxon>Daucus sect. Daucus</taxon>
    </lineage>
</organism>
<dbReference type="GO" id="GO:0016787">
    <property type="term" value="F:hydrolase activity"/>
    <property type="evidence" value="ECO:0007669"/>
    <property type="project" value="UniProtKB-KW"/>
</dbReference>
<reference evidence="4" key="2">
    <citation type="submission" date="2022-03" db="EMBL/GenBank/DDBJ databases">
        <title>Draft title - Genomic analysis of global carrot germplasm unveils the trajectory of domestication and the origin of high carotenoid orange carrot.</title>
        <authorList>
            <person name="Iorizzo M."/>
            <person name="Ellison S."/>
            <person name="Senalik D."/>
            <person name="Macko-Podgorni A."/>
            <person name="Grzebelus D."/>
            <person name="Bostan H."/>
            <person name="Rolling W."/>
            <person name="Curaba J."/>
            <person name="Simon P."/>
        </authorList>
    </citation>
    <scope>NUCLEOTIDE SEQUENCE</scope>
    <source>
        <tissue evidence="4">Leaf</tissue>
    </source>
</reference>
<keyword evidence="1" id="KW-0067">ATP-binding</keyword>
<dbReference type="InterPro" id="IPR027417">
    <property type="entry name" value="P-loop_NTPase"/>
</dbReference>
<evidence type="ECO:0000256" key="1">
    <source>
        <dbReference type="RuleBase" id="RU363044"/>
    </source>
</evidence>
<protein>
    <recommendedName>
        <fullName evidence="1">ATP-dependent DNA helicase</fullName>
        <ecNumber evidence="1">5.6.2.3</ecNumber>
    </recommendedName>
</protein>
<dbReference type="Pfam" id="PF14214">
    <property type="entry name" value="Helitron_like_N"/>
    <property type="match status" value="1"/>
</dbReference>
<evidence type="ECO:0000259" key="3">
    <source>
        <dbReference type="Pfam" id="PF14214"/>
    </source>
</evidence>
<dbReference type="KEGG" id="dcr:108194705"/>
<keyword evidence="1" id="KW-0378">Hydrolase</keyword>
<evidence type="ECO:0000313" key="5">
    <source>
        <dbReference type="Proteomes" id="UP000077755"/>
    </source>
</evidence>
<evidence type="ECO:0000259" key="2">
    <source>
        <dbReference type="Pfam" id="PF05970"/>
    </source>
</evidence>
<comment type="cofactor">
    <cofactor evidence="1">
        <name>Mg(2+)</name>
        <dbReference type="ChEBI" id="CHEBI:18420"/>
    </cofactor>
</comment>
<feature type="domain" description="DNA helicase Pif1-like DEAD-box helicase" evidence="2">
    <location>
        <begin position="522"/>
        <end position="619"/>
    </location>
</feature>
<dbReference type="InterPro" id="IPR010285">
    <property type="entry name" value="DNA_helicase_pif1-like_DEAD"/>
</dbReference>
<keyword evidence="1" id="KW-0227">DNA damage</keyword>
<dbReference type="EMBL" id="CP093349">
    <property type="protein sequence ID" value="WOH08400.1"/>
    <property type="molecule type" value="Genomic_DNA"/>
</dbReference>
<dbReference type="GO" id="GO:0005524">
    <property type="term" value="F:ATP binding"/>
    <property type="evidence" value="ECO:0007669"/>
    <property type="project" value="UniProtKB-KW"/>
</dbReference>
<dbReference type="SUPFAM" id="SSF52540">
    <property type="entry name" value="P-loop containing nucleoside triphosphate hydrolases"/>
    <property type="match status" value="1"/>
</dbReference>
<feature type="domain" description="Helitron helicase-like" evidence="3">
    <location>
        <begin position="1"/>
        <end position="97"/>
    </location>
</feature>
<dbReference type="GO" id="GO:0006310">
    <property type="term" value="P:DNA recombination"/>
    <property type="evidence" value="ECO:0007669"/>
    <property type="project" value="UniProtKB-KW"/>
</dbReference>
<dbReference type="Pfam" id="PF05970">
    <property type="entry name" value="PIF1"/>
    <property type="match status" value="1"/>
</dbReference>
<dbReference type="AlphaFoldDB" id="A0AAF0XHY6"/>
<sequence length="619" mass="71013">MSQYFKDALALCRSIGHPSLFLTMTCNTKWPEITDMMKHLPGVKASDAPDVIARVFKLKLDQLIELIKKKNYFGRCIGLMHVIEFQKRGLPHAHMLVWLHPNDKPKSPGQIDQLVTTEIPDKDTDPECYEAVRNYMIHGPCGKDFSYSSCMANGKCTRHFLKRYNSNTYFDDCGFPVYKRRNTGAKVKCKGHDLDNRFVVPYNRDLLLRFQCHINIEICNNSRSLKYLFKYCLKGHDTATMMLRKSKGNGNVVSADNKSRQMNEVKNYLDGHYICASEASWRIFGFDIHSRWPSVDRLPIHLPNNKYVSFRTGESLQGVCDRADSRNSKLEAWFVANKMYPEARQYTYQEFPSHFTWLPRECRWKPRQRGEVIGRVSEVHATAGDLLFLRMLLMRRKGVFSFEDIRTIDGIMYPTFKEACGALDPGNLWQLHWQSMVDDIIHKKRKESDDNSLQLSELDIQNYTLAEIEKLLNDVGKSLRDFPTIPFPGEKYFQSDVNRLIAEETNYDVEEMSALHDSNLAKLNVEQRKIYDSVIAKAENNIGGAFFVYGNGGCGKTFLWQTIYAKLRSQRKIVLPVASSGIAVVLLPGGRIAHSRFHIPLKLDNCSTAGINHGSDLAE</sequence>
<keyword evidence="1" id="KW-0347">Helicase</keyword>
<keyword evidence="1" id="KW-0234">DNA repair</keyword>
<dbReference type="EC" id="5.6.2.3" evidence="1"/>
<accession>A0AAF0XHY6</accession>
<evidence type="ECO:0000313" key="4">
    <source>
        <dbReference type="EMBL" id="WOH08400.1"/>
    </source>
</evidence>
<dbReference type="GO" id="GO:0043139">
    <property type="term" value="F:5'-3' DNA helicase activity"/>
    <property type="evidence" value="ECO:0007669"/>
    <property type="project" value="UniProtKB-EC"/>
</dbReference>
<name>A0AAF0XHY6_DAUCS</name>
<dbReference type="PANTHER" id="PTHR10492">
    <property type="match status" value="1"/>
</dbReference>
<dbReference type="PANTHER" id="PTHR10492:SF93">
    <property type="entry name" value="ATP-DEPENDENT DNA HELICASE"/>
    <property type="match status" value="1"/>
</dbReference>
<keyword evidence="1" id="KW-0547">Nucleotide-binding</keyword>